<feature type="active site" description="Nucleophile" evidence="5">
    <location>
        <position position="41"/>
    </location>
</feature>
<reference evidence="8" key="1">
    <citation type="submission" date="2020-08" db="EMBL/GenBank/DDBJ databases">
        <title>Genome public.</title>
        <authorList>
            <person name="Liu C."/>
            <person name="Sun Q."/>
        </authorList>
    </citation>
    <scope>NUCLEOTIDE SEQUENCE</scope>
    <source>
        <strain evidence="8">BX7</strain>
    </source>
</reference>
<sequence length="302" mass="32580">MAELCGLLNLNKPAGISSFFAARKAARIVGARKCGHTGTLDPAADGVLVVLLGRATKFSEYIMAARKTYRAAFQLGVATDTLDLTGEVTARGAFAHLTAGDIEALLPRFRGTITQTPPMYSAVQVDGRRLYDLARQGVEVEREAREVEVEELTLLSYDAASGSGELRIACGKGTYVRTLIDDLGRALGCGAAMGRLTRERNGAFSLEDAVGFDELEALVKDGGLGRHIVSIESYFSELPRFAPDDFFARLLQNGLSVAQRKMGTAVPEGELCNLYDRAGRYYGLAKGVVRGGELCLYLEKRV</sequence>
<dbReference type="Gene3D" id="3.30.2350.10">
    <property type="entry name" value="Pseudouridine synthase"/>
    <property type="match status" value="1"/>
</dbReference>
<proteinExistence type="inferred from homology"/>
<dbReference type="GO" id="GO:0003723">
    <property type="term" value="F:RNA binding"/>
    <property type="evidence" value="ECO:0007669"/>
    <property type="project" value="InterPro"/>
</dbReference>
<dbReference type="InterPro" id="IPR014780">
    <property type="entry name" value="tRNA_psdUridine_synth_TruB"/>
</dbReference>
<evidence type="ECO:0000259" key="6">
    <source>
        <dbReference type="Pfam" id="PF01509"/>
    </source>
</evidence>
<comment type="catalytic activity">
    <reaction evidence="1 5">
        <text>uridine(55) in tRNA = pseudouridine(55) in tRNA</text>
        <dbReference type="Rhea" id="RHEA:42532"/>
        <dbReference type="Rhea" id="RHEA-COMP:10101"/>
        <dbReference type="Rhea" id="RHEA-COMP:10102"/>
        <dbReference type="ChEBI" id="CHEBI:65314"/>
        <dbReference type="ChEBI" id="CHEBI:65315"/>
        <dbReference type="EC" id="5.4.99.25"/>
    </reaction>
</comment>
<dbReference type="RefSeq" id="WP_249300482.1">
    <property type="nucleotide sequence ID" value="NZ_JACRSP010000003.1"/>
</dbReference>
<dbReference type="CDD" id="cd02573">
    <property type="entry name" value="PseudoU_synth_EcTruB"/>
    <property type="match status" value="1"/>
</dbReference>
<dbReference type="AlphaFoldDB" id="A0A926HU83"/>
<comment type="similarity">
    <text evidence="2 5">Belongs to the pseudouridine synthase TruB family. Type 1 subfamily.</text>
</comment>
<evidence type="ECO:0000313" key="8">
    <source>
        <dbReference type="EMBL" id="MBC8536644.1"/>
    </source>
</evidence>
<evidence type="ECO:0000256" key="3">
    <source>
        <dbReference type="ARBA" id="ARBA00022694"/>
    </source>
</evidence>
<gene>
    <name evidence="5 8" type="primary">truB</name>
    <name evidence="8" type="ORF">H8695_08105</name>
</gene>
<comment type="caution">
    <text evidence="8">The sequence shown here is derived from an EMBL/GenBank/DDBJ whole genome shotgun (WGS) entry which is preliminary data.</text>
</comment>
<dbReference type="SUPFAM" id="SSF55120">
    <property type="entry name" value="Pseudouridine synthase"/>
    <property type="match status" value="1"/>
</dbReference>
<keyword evidence="9" id="KW-1185">Reference proteome</keyword>
<keyword evidence="3 5" id="KW-0819">tRNA processing</keyword>
<accession>A0A926HU83</accession>
<dbReference type="InterPro" id="IPR032819">
    <property type="entry name" value="TruB_C"/>
</dbReference>
<feature type="domain" description="Pseudouridine synthase II N-terminal" evidence="6">
    <location>
        <begin position="27"/>
        <end position="176"/>
    </location>
</feature>
<evidence type="ECO:0000256" key="4">
    <source>
        <dbReference type="ARBA" id="ARBA00023235"/>
    </source>
</evidence>
<dbReference type="EMBL" id="JACRSP010000003">
    <property type="protein sequence ID" value="MBC8536644.1"/>
    <property type="molecule type" value="Genomic_DNA"/>
</dbReference>
<evidence type="ECO:0000256" key="2">
    <source>
        <dbReference type="ARBA" id="ARBA00005642"/>
    </source>
</evidence>
<organism evidence="8 9">
    <name type="scientific">Feifania hominis</name>
    <dbReference type="NCBI Taxonomy" id="2763660"/>
    <lineage>
        <taxon>Bacteria</taxon>
        <taxon>Bacillati</taxon>
        <taxon>Bacillota</taxon>
        <taxon>Clostridia</taxon>
        <taxon>Eubacteriales</taxon>
        <taxon>Feifaniaceae</taxon>
        <taxon>Feifania</taxon>
    </lineage>
</organism>
<protein>
    <recommendedName>
        <fullName evidence="5">tRNA pseudouridine synthase B</fullName>
        <ecNumber evidence="5">5.4.99.25</ecNumber>
    </recommendedName>
    <alternativeName>
        <fullName evidence="5">tRNA pseudouridine(55) synthase</fullName>
        <shortName evidence="5">Psi55 synthase</shortName>
    </alternativeName>
    <alternativeName>
        <fullName evidence="5">tRNA pseudouridylate synthase</fullName>
    </alternativeName>
    <alternativeName>
        <fullName evidence="5">tRNA-uridine isomerase</fullName>
    </alternativeName>
</protein>
<dbReference type="NCBIfam" id="TIGR00431">
    <property type="entry name" value="TruB"/>
    <property type="match status" value="1"/>
</dbReference>
<name>A0A926HU83_9FIRM</name>
<dbReference type="PANTHER" id="PTHR13767">
    <property type="entry name" value="TRNA-PSEUDOURIDINE SYNTHASE"/>
    <property type="match status" value="1"/>
</dbReference>
<evidence type="ECO:0000259" key="7">
    <source>
        <dbReference type="Pfam" id="PF16198"/>
    </source>
</evidence>
<dbReference type="PANTHER" id="PTHR13767:SF2">
    <property type="entry name" value="PSEUDOURIDYLATE SYNTHASE TRUB1"/>
    <property type="match status" value="1"/>
</dbReference>
<dbReference type="InterPro" id="IPR002501">
    <property type="entry name" value="PsdUridine_synth_N"/>
</dbReference>
<dbReference type="EC" id="5.4.99.25" evidence="5"/>
<evidence type="ECO:0000256" key="1">
    <source>
        <dbReference type="ARBA" id="ARBA00000385"/>
    </source>
</evidence>
<dbReference type="Pfam" id="PF01509">
    <property type="entry name" value="TruB_N"/>
    <property type="match status" value="1"/>
</dbReference>
<dbReference type="Proteomes" id="UP000620366">
    <property type="component" value="Unassembled WGS sequence"/>
</dbReference>
<comment type="function">
    <text evidence="5">Responsible for synthesis of pseudouridine from uracil-55 in the psi GC loop of transfer RNAs.</text>
</comment>
<dbReference type="GO" id="GO:0031119">
    <property type="term" value="P:tRNA pseudouridine synthesis"/>
    <property type="evidence" value="ECO:0007669"/>
    <property type="project" value="UniProtKB-UniRule"/>
</dbReference>
<dbReference type="Pfam" id="PF16198">
    <property type="entry name" value="TruB_C_2"/>
    <property type="match status" value="1"/>
</dbReference>
<evidence type="ECO:0000313" key="9">
    <source>
        <dbReference type="Proteomes" id="UP000620366"/>
    </source>
</evidence>
<evidence type="ECO:0000256" key="5">
    <source>
        <dbReference type="HAMAP-Rule" id="MF_01080"/>
    </source>
</evidence>
<dbReference type="InterPro" id="IPR020103">
    <property type="entry name" value="PsdUridine_synth_cat_dom_sf"/>
</dbReference>
<keyword evidence="4 5" id="KW-0413">Isomerase</keyword>
<dbReference type="GO" id="GO:1990481">
    <property type="term" value="P:mRNA pseudouridine synthesis"/>
    <property type="evidence" value="ECO:0007669"/>
    <property type="project" value="TreeGrafter"/>
</dbReference>
<feature type="domain" description="tRNA pseudouridylate synthase B C-terminal" evidence="7">
    <location>
        <begin position="177"/>
        <end position="233"/>
    </location>
</feature>
<dbReference type="GO" id="GO:0160148">
    <property type="term" value="F:tRNA pseudouridine(55) synthase activity"/>
    <property type="evidence" value="ECO:0007669"/>
    <property type="project" value="UniProtKB-EC"/>
</dbReference>
<dbReference type="HAMAP" id="MF_01080">
    <property type="entry name" value="TruB_bact"/>
    <property type="match status" value="1"/>
</dbReference>